<name>A0A923S9U6_9BURK</name>
<evidence type="ECO:0000313" key="3">
    <source>
        <dbReference type="Proteomes" id="UP000608513"/>
    </source>
</evidence>
<keyword evidence="3" id="KW-1185">Reference proteome</keyword>
<dbReference type="RefSeq" id="WP_187074840.1">
    <property type="nucleotide sequence ID" value="NZ_JACORT010000001.1"/>
</dbReference>
<proteinExistence type="predicted"/>
<organism evidence="2 3">
    <name type="scientific">Ramlibacter cellulosilyticus</name>
    <dbReference type="NCBI Taxonomy" id="2764187"/>
    <lineage>
        <taxon>Bacteria</taxon>
        <taxon>Pseudomonadati</taxon>
        <taxon>Pseudomonadota</taxon>
        <taxon>Betaproteobacteria</taxon>
        <taxon>Burkholderiales</taxon>
        <taxon>Comamonadaceae</taxon>
        <taxon>Ramlibacter</taxon>
    </lineage>
</organism>
<dbReference type="AlphaFoldDB" id="A0A923S9U6"/>
<evidence type="ECO:0000256" key="1">
    <source>
        <dbReference type="SAM" id="SignalP"/>
    </source>
</evidence>
<gene>
    <name evidence="2" type="ORF">H8N03_04150</name>
</gene>
<sequence>MARMAMRWGMGLFALAVLHLPGPAGAQETAMYKCYAKGQVVYSQMPCGKPLNQPKPRVNVRYETPSQDRAKIARRATLTAEARQECSALDATMHEQEAGVRAKGDAATIEDEMPLVRSRKRYRELKC</sequence>
<reference evidence="2" key="1">
    <citation type="submission" date="2020-08" db="EMBL/GenBank/DDBJ databases">
        <title>Ramlibacter sp. USB13 16S ribosomal RNA gene genome sequencing and assembly.</title>
        <authorList>
            <person name="Kang M."/>
        </authorList>
    </citation>
    <scope>NUCLEOTIDE SEQUENCE</scope>
    <source>
        <strain evidence="2">USB13</strain>
    </source>
</reference>
<keyword evidence="1" id="KW-0732">Signal</keyword>
<evidence type="ECO:0008006" key="4">
    <source>
        <dbReference type="Google" id="ProtNLM"/>
    </source>
</evidence>
<feature type="chain" id="PRO_5038032991" description="DUF4124 domain-containing protein" evidence="1">
    <location>
        <begin position="27"/>
        <end position="127"/>
    </location>
</feature>
<protein>
    <recommendedName>
        <fullName evidence="4">DUF4124 domain-containing protein</fullName>
    </recommendedName>
</protein>
<comment type="caution">
    <text evidence="2">The sequence shown here is derived from an EMBL/GenBank/DDBJ whole genome shotgun (WGS) entry which is preliminary data.</text>
</comment>
<dbReference type="EMBL" id="JACORT010000001">
    <property type="protein sequence ID" value="MBC5782124.1"/>
    <property type="molecule type" value="Genomic_DNA"/>
</dbReference>
<dbReference type="Proteomes" id="UP000608513">
    <property type="component" value="Unassembled WGS sequence"/>
</dbReference>
<accession>A0A923S9U6</accession>
<feature type="signal peptide" evidence="1">
    <location>
        <begin position="1"/>
        <end position="26"/>
    </location>
</feature>
<evidence type="ECO:0000313" key="2">
    <source>
        <dbReference type="EMBL" id="MBC5782124.1"/>
    </source>
</evidence>